<reference evidence="2 3" key="2">
    <citation type="submission" date="2017-08" db="EMBL/GenBank/DDBJ databases">
        <authorList>
            <person name="de Groot N.N."/>
        </authorList>
    </citation>
    <scope>NUCLEOTIDE SEQUENCE [LARGE SCALE GENOMIC DNA]</scope>
    <source>
        <strain evidence="2 3">USBA 78</strain>
    </source>
</reference>
<evidence type="ECO:0008006" key="5">
    <source>
        <dbReference type="Google" id="ProtNLM"/>
    </source>
</evidence>
<dbReference type="EMBL" id="JPWJ01000009">
    <property type="protein sequence ID" value="RCK48229.1"/>
    <property type="molecule type" value="Genomic_DNA"/>
</dbReference>
<dbReference type="RefSeq" id="WP_062952875.1">
    <property type="nucleotide sequence ID" value="NZ_JALLPZ010000001.1"/>
</dbReference>
<reference evidence="1 4" key="1">
    <citation type="submission" date="2014-07" db="EMBL/GenBank/DDBJ databases">
        <title>Draft genome sequence of Thalassospira xiamenensis IB13.</title>
        <authorList>
            <person name="Lai Q."/>
            <person name="Shao Z."/>
        </authorList>
    </citation>
    <scope>NUCLEOTIDE SEQUENCE [LARGE SCALE GENOMIC DNA]</scope>
    <source>
        <strain evidence="1 4">IB13</strain>
    </source>
</reference>
<organism evidence="1 4">
    <name type="scientific">Thalassospira xiamenensis</name>
    <dbReference type="NCBI Taxonomy" id="220697"/>
    <lineage>
        <taxon>Bacteria</taxon>
        <taxon>Pseudomonadati</taxon>
        <taxon>Pseudomonadota</taxon>
        <taxon>Alphaproteobacteria</taxon>
        <taxon>Rhodospirillales</taxon>
        <taxon>Thalassospiraceae</taxon>
        <taxon>Thalassospira</taxon>
    </lineage>
</organism>
<gene>
    <name evidence="2" type="ORF">SAMN05428964_1011552</name>
    <name evidence="1" type="ORF">TH44_17110</name>
</gene>
<dbReference type="AlphaFoldDB" id="A0A154KPU8"/>
<evidence type="ECO:0000313" key="3">
    <source>
        <dbReference type="Proteomes" id="UP000219068"/>
    </source>
</evidence>
<evidence type="ECO:0000313" key="2">
    <source>
        <dbReference type="EMBL" id="SOB95341.1"/>
    </source>
</evidence>
<sequence>MSPEQFKPDQFKKDLKRVLSLITASQRFVDDGKVVELNTLETKISDLCVQARAMNGEQRREVAPLLAALTDDLARLETTMHKEYSELQRQLRGLSNNAQATNAYAHAARTTR</sequence>
<protein>
    <recommendedName>
        <fullName evidence="5">Flagellar protein FliT</fullName>
    </recommendedName>
</protein>
<dbReference type="Proteomes" id="UP000219068">
    <property type="component" value="Unassembled WGS sequence"/>
</dbReference>
<proteinExistence type="predicted"/>
<evidence type="ECO:0000313" key="4">
    <source>
        <dbReference type="Proteomes" id="UP000252266"/>
    </source>
</evidence>
<dbReference type="EMBL" id="OBMM01000001">
    <property type="protein sequence ID" value="SOB95341.1"/>
    <property type="molecule type" value="Genomic_DNA"/>
</dbReference>
<dbReference type="Proteomes" id="UP000252266">
    <property type="component" value="Unassembled WGS sequence"/>
</dbReference>
<accession>A0A154KPU8</accession>
<name>A0A154KPU8_9PROT</name>
<evidence type="ECO:0000313" key="1">
    <source>
        <dbReference type="EMBL" id="RCK48229.1"/>
    </source>
</evidence>